<feature type="compositionally biased region" description="Basic and acidic residues" evidence="1">
    <location>
        <begin position="189"/>
        <end position="210"/>
    </location>
</feature>
<name>A0A1E7FMS9_9STRA</name>
<evidence type="ECO:0008006" key="4">
    <source>
        <dbReference type="Google" id="ProtNLM"/>
    </source>
</evidence>
<feature type="region of interest" description="Disordered" evidence="1">
    <location>
        <begin position="471"/>
        <end position="521"/>
    </location>
</feature>
<feature type="compositionally biased region" description="Low complexity" evidence="1">
    <location>
        <begin position="25"/>
        <end position="60"/>
    </location>
</feature>
<evidence type="ECO:0000313" key="2">
    <source>
        <dbReference type="EMBL" id="OEU19470.1"/>
    </source>
</evidence>
<feature type="region of interest" description="Disordered" evidence="1">
    <location>
        <begin position="1"/>
        <end position="66"/>
    </location>
</feature>
<dbReference type="KEGG" id="fcy:FRACYDRAFT_235524"/>
<proteinExistence type="predicted"/>
<feature type="region of interest" description="Disordered" evidence="1">
    <location>
        <begin position="254"/>
        <end position="311"/>
    </location>
</feature>
<evidence type="ECO:0000313" key="3">
    <source>
        <dbReference type="Proteomes" id="UP000095751"/>
    </source>
</evidence>
<accession>A0A1E7FMS9</accession>
<feature type="region of interest" description="Disordered" evidence="1">
    <location>
        <begin position="328"/>
        <end position="452"/>
    </location>
</feature>
<feature type="compositionally biased region" description="Acidic residues" evidence="1">
    <location>
        <begin position="262"/>
        <end position="276"/>
    </location>
</feature>
<dbReference type="Proteomes" id="UP000095751">
    <property type="component" value="Unassembled WGS sequence"/>
</dbReference>
<dbReference type="AlphaFoldDB" id="A0A1E7FMS9"/>
<feature type="compositionally biased region" description="Low complexity" evidence="1">
    <location>
        <begin position="341"/>
        <end position="364"/>
    </location>
</feature>
<feature type="region of interest" description="Disordered" evidence="1">
    <location>
        <begin position="96"/>
        <end position="128"/>
    </location>
</feature>
<feature type="compositionally biased region" description="Acidic residues" evidence="1">
    <location>
        <begin position="118"/>
        <end position="128"/>
    </location>
</feature>
<feature type="compositionally biased region" description="Low complexity" evidence="1">
    <location>
        <begin position="471"/>
        <end position="499"/>
    </location>
</feature>
<gene>
    <name evidence="2" type="ORF">FRACYDRAFT_235524</name>
</gene>
<keyword evidence="3" id="KW-1185">Reference proteome</keyword>
<feature type="compositionally biased region" description="Low complexity" evidence="1">
    <location>
        <begin position="171"/>
        <end position="188"/>
    </location>
</feature>
<evidence type="ECO:0000256" key="1">
    <source>
        <dbReference type="SAM" id="MobiDB-lite"/>
    </source>
</evidence>
<feature type="compositionally biased region" description="Basic and acidic residues" evidence="1">
    <location>
        <begin position="399"/>
        <end position="418"/>
    </location>
</feature>
<feature type="region of interest" description="Disordered" evidence="1">
    <location>
        <begin position="171"/>
        <end position="221"/>
    </location>
</feature>
<feature type="compositionally biased region" description="Low complexity" evidence="1">
    <location>
        <begin position="430"/>
        <end position="452"/>
    </location>
</feature>
<reference evidence="2 3" key="1">
    <citation type="submission" date="2016-09" db="EMBL/GenBank/DDBJ databases">
        <title>Extensive genetic diversity and differential bi-allelic expression allows diatom success in the polar Southern Ocean.</title>
        <authorList>
            <consortium name="DOE Joint Genome Institute"/>
            <person name="Mock T."/>
            <person name="Otillar R.P."/>
            <person name="Strauss J."/>
            <person name="Dupont C."/>
            <person name="Frickenhaus S."/>
            <person name="Maumus F."/>
            <person name="Mcmullan M."/>
            <person name="Sanges R."/>
            <person name="Schmutz J."/>
            <person name="Toseland A."/>
            <person name="Valas R."/>
            <person name="Veluchamy A."/>
            <person name="Ward B.J."/>
            <person name="Allen A."/>
            <person name="Barry K."/>
            <person name="Falciatore A."/>
            <person name="Ferrante M."/>
            <person name="Fortunato A.E."/>
            <person name="Gloeckner G."/>
            <person name="Gruber A."/>
            <person name="Hipkin R."/>
            <person name="Janech M."/>
            <person name="Kroth P."/>
            <person name="Leese F."/>
            <person name="Lindquist E."/>
            <person name="Lyon B.R."/>
            <person name="Martin J."/>
            <person name="Mayer C."/>
            <person name="Parker M."/>
            <person name="Quesneville H."/>
            <person name="Raymond J."/>
            <person name="Uhlig C."/>
            <person name="Valentin K.U."/>
            <person name="Worden A.Z."/>
            <person name="Armbrust E.V."/>
            <person name="Bowler C."/>
            <person name="Green B."/>
            <person name="Moulton V."/>
            <person name="Van Oosterhout C."/>
            <person name="Grigoriev I."/>
        </authorList>
    </citation>
    <scope>NUCLEOTIDE SEQUENCE [LARGE SCALE GENOMIC DNA]</scope>
    <source>
        <strain evidence="2 3">CCMP1102</strain>
    </source>
</reference>
<dbReference type="EMBL" id="KV784355">
    <property type="protein sequence ID" value="OEU19470.1"/>
    <property type="molecule type" value="Genomic_DNA"/>
</dbReference>
<feature type="compositionally biased region" description="Basic and acidic residues" evidence="1">
    <location>
        <begin position="302"/>
        <end position="311"/>
    </location>
</feature>
<dbReference type="InParanoid" id="A0A1E7FMS9"/>
<sequence>MSTEQPNSKGRDNDNHRLTLQPRPSSLLSQDQIDQLLKVMTTTTTATAPTSSSSSSSSSSHQTKLAKLKGRDVLIPFNKIAFYEGELNPETILTQSTTKLDTNDDNKVTNVGGNKGDVDDDGGGGDGEVEIVYVNLTTETTASTSSSSSNCDNNLHRMTVPDTINWLRSSSSSLKSTSKPKPKPTSTLKPKEINVDGRENKNSSNRRDDDGGGSSGAPIPSVSVFNIQEEYTADGKCVFGKAVDLSARIQHVYGKNGNGDGDNNENDESKSDDDDVSSDKCDSDSGTDTVAADIDGVVSSSKKKEVSDEEYDRIAKRLDELALLEQQEANMKGRRPKSKPLGSTSSGFGFKKGFLNNNNNSSSTNKKKKKKQLLSSEEMNATSNSRERKISSSSSVGGGDRDRVTIDTSKNKIREIPREGNQQPLPIRKTNNTTTVQNNQQQQQQHQQQQHNTRMLDRSIFSGQISERKTNNINTTTNTTPVIISETTASTPTSSATTTQEVQEPMKKKRVSRFKQQLQQE</sequence>
<organism evidence="2 3">
    <name type="scientific">Fragilariopsis cylindrus CCMP1102</name>
    <dbReference type="NCBI Taxonomy" id="635003"/>
    <lineage>
        <taxon>Eukaryota</taxon>
        <taxon>Sar</taxon>
        <taxon>Stramenopiles</taxon>
        <taxon>Ochrophyta</taxon>
        <taxon>Bacillariophyta</taxon>
        <taxon>Bacillariophyceae</taxon>
        <taxon>Bacillariophycidae</taxon>
        <taxon>Bacillariales</taxon>
        <taxon>Bacillariaceae</taxon>
        <taxon>Fragilariopsis</taxon>
    </lineage>
</organism>
<protein>
    <recommendedName>
        <fullName evidence="4">TAFII55 protein conserved region domain-containing protein</fullName>
    </recommendedName>
</protein>